<dbReference type="Proteomes" id="UP000176339">
    <property type="component" value="Unassembled WGS sequence"/>
</dbReference>
<feature type="transmembrane region" description="Helical" evidence="1">
    <location>
        <begin position="68"/>
        <end position="89"/>
    </location>
</feature>
<evidence type="ECO:0000313" key="2">
    <source>
        <dbReference type="EMBL" id="OGE83330.1"/>
    </source>
</evidence>
<accession>A0A1F5P148</accession>
<feature type="transmembrane region" description="Helical" evidence="1">
    <location>
        <begin position="95"/>
        <end position="120"/>
    </location>
</feature>
<dbReference type="EMBL" id="MFEN01000047">
    <property type="protein sequence ID" value="OGE83330.1"/>
    <property type="molecule type" value="Genomic_DNA"/>
</dbReference>
<gene>
    <name evidence="2" type="ORF">A2846_05005</name>
</gene>
<sequence length="128" mass="14914">MPQGLVLNFFRWFFLVQPRTFMRTGLDLLAWGWNFFSIGYFAPRLFFPWHRDLSGYGRGFDLKRIFHVLGWNMISRVLGAIMRLTVMIFGIVVEVGLVVCWTLIIALWFAAPLAAPLLILNGFRFLLL</sequence>
<keyword evidence="1" id="KW-0472">Membrane</keyword>
<proteinExistence type="predicted"/>
<protein>
    <submittedName>
        <fullName evidence="2">Uncharacterized protein</fullName>
    </submittedName>
</protein>
<comment type="caution">
    <text evidence="2">The sequence shown here is derived from an EMBL/GenBank/DDBJ whole genome shotgun (WGS) entry which is preliminary data.</text>
</comment>
<feature type="transmembrane region" description="Helical" evidence="1">
    <location>
        <begin position="28"/>
        <end position="47"/>
    </location>
</feature>
<keyword evidence="1" id="KW-0812">Transmembrane</keyword>
<keyword evidence="1" id="KW-1133">Transmembrane helix</keyword>
<dbReference type="AlphaFoldDB" id="A0A1F5P148"/>
<evidence type="ECO:0000313" key="3">
    <source>
        <dbReference type="Proteomes" id="UP000176339"/>
    </source>
</evidence>
<name>A0A1F5P148_9BACT</name>
<organism evidence="2 3">
    <name type="scientific">Candidatus Doudnabacteria bacterium RIFCSPHIGHO2_01_FULL_49_9</name>
    <dbReference type="NCBI Taxonomy" id="1817827"/>
    <lineage>
        <taxon>Bacteria</taxon>
        <taxon>Candidatus Doudnaibacteriota</taxon>
    </lineage>
</organism>
<evidence type="ECO:0000256" key="1">
    <source>
        <dbReference type="SAM" id="Phobius"/>
    </source>
</evidence>
<reference evidence="2 3" key="1">
    <citation type="journal article" date="2016" name="Nat. Commun.">
        <title>Thousands of microbial genomes shed light on interconnected biogeochemical processes in an aquifer system.</title>
        <authorList>
            <person name="Anantharaman K."/>
            <person name="Brown C.T."/>
            <person name="Hug L.A."/>
            <person name="Sharon I."/>
            <person name="Castelle C.J."/>
            <person name="Probst A.J."/>
            <person name="Thomas B.C."/>
            <person name="Singh A."/>
            <person name="Wilkins M.J."/>
            <person name="Karaoz U."/>
            <person name="Brodie E.L."/>
            <person name="Williams K.H."/>
            <person name="Hubbard S.S."/>
            <person name="Banfield J.F."/>
        </authorList>
    </citation>
    <scope>NUCLEOTIDE SEQUENCE [LARGE SCALE GENOMIC DNA]</scope>
</reference>